<dbReference type="Pfam" id="PF12869">
    <property type="entry name" value="tRNA_anti-like"/>
    <property type="match status" value="1"/>
</dbReference>
<dbReference type="InterPro" id="IPR024422">
    <property type="entry name" value="Protein_unknown_function_OB"/>
</dbReference>
<keyword evidence="1" id="KW-0812">Transmembrane</keyword>
<evidence type="ECO:0000313" key="3">
    <source>
        <dbReference type="Proteomes" id="UP000761423"/>
    </source>
</evidence>
<protein>
    <recommendedName>
        <fullName evidence="4">tRNA_anti-like</fullName>
    </recommendedName>
</protein>
<name>A0ABX0IH82_9FLAO</name>
<evidence type="ECO:0000313" key="2">
    <source>
        <dbReference type="EMBL" id="NHM04636.1"/>
    </source>
</evidence>
<sequence>MKKKLLIFVVFVIFGGFLLYNYIYKEHRNIANETESFVVTVVDLKEDFSKNDSLANAKYLDKTIVIYGKITSMDLSNKMLMIDTSLAAVIKDNNVELKQNDSIKLKGRFIGYDDLLEEFKMDECSIIE</sequence>
<dbReference type="RefSeq" id="WP_166236678.1">
    <property type="nucleotide sequence ID" value="NZ_JAAJBV010000005.1"/>
</dbReference>
<evidence type="ECO:0000256" key="1">
    <source>
        <dbReference type="SAM" id="Phobius"/>
    </source>
</evidence>
<keyword evidence="1" id="KW-0472">Membrane</keyword>
<organism evidence="2 3">
    <name type="scientific">Flavobacterium celericrescens</name>
    <dbReference type="NCBI Taxonomy" id="2709780"/>
    <lineage>
        <taxon>Bacteria</taxon>
        <taxon>Pseudomonadati</taxon>
        <taxon>Bacteroidota</taxon>
        <taxon>Flavobacteriia</taxon>
        <taxon>Flavobacteriales</taxon>
        <taxon>Flavobacteriaceae</taxon>
        <taxon>Flavobacterium</taxon>
    </lineage>
</organism>
<proteinExistence type="predicted"/>
<dbReference type="EMBL" id="JAAJBV010000005">
    <property type="protein sequence ID" value="NHM04636.1"/>
    <property type="molecule type" value="Genomic_DNA"/>
</dbReference>
<accession>A0ABX0IH82</accession>
<reference evidence="2 3" key="1">
    <citation type="submission" date="2020-02" db="EMBL/GenBank/DDBJ databases">
        <authorList>
            <person name="Chen W.-M."/>
        </authorList>
    </citation>
    <scope>NUCLEOTIDE SEQUENCE [LARGE SCALE GENOMIC DNA]</scope>
    <source>
        <strain evidence="2 3">TWA-26</strain>
    </source>
</reference>
<feature type="transmembrane region" description="Helical" evidence="1">
    <location>
        <begin position="6"/>
        <end position="24"/>
    </location>
</feature>
<evidence type="ECO:0008006" key="4">
    <source>
        <dbReference type="Google" id="ProtNLM"/>
    </source>
</evidence>
<keyword evidence="3" id="KW-1185">Reference proteome</keyword>
<gene>
    <name evidence="2" type="ORF">G4L40_07955</name>
</gene>
<keyword evidence="1" id="KW-1133">Transmembrane helix</keyword>
<dbReference type="Proteomes" id="UP000761423">
    <property type="component" value="Unassembled WGS sequence"/>
</dbReference>
<comment type="caution">
    <text evidence="2">The sequence shown here is derived from an EMBL/GenBank/DDBJ whole genome shotgun (WGS) entry which is preliminary data.</text>
</comment>